<organism evidence="8 9">
    <name type="scientific">Cyanomargarita calcarea GSE-NOS-MK-12-04C</name>
    <dbReference type="NCBI Taxonomy" id="2839659"/>
    <lineage>
        <taxon>Bacteria</taxon>
        <taxon>Bacillati</taxon>
        <taxon>Cyanobacteriota</taxon>
        <taxon>Cyanophyceae</taxon>
        <taxon>Nostocales</taxon>
        <taxon>Cyanomargaritaceae</taxon>
        <taxon>Cyanomargarita</taxon>
    </lineage>
</organism>
<dbReference type="PANTHER" id="PTHR38039:SF1">
    <property type="entry name" value="TOXIN YOEB"/>
    <property type="match status" value="1"/>
</dbReference>
<keyword evidence="5" id="KW-0378">Hydrolase</keyword>
<dbReference type="GO" id="GO:0004519">
    <property type="term" value="F:endonuclease activity"/>
    <property type="evidence" value="ECO:0007669"/>
    <property type="project" value="UniProtKB-KW"/>
</dbReference>
<comment type="caution">
    <text evidence="8">The sequence shown here is derived from an EMBL/GenBank/DDBJ whole genome shotgun (WGS) entry which is preliminary data.</text>
</comment>
<comment type="similarity">
    <text evidence="1">Belongs to the YoeB family.</text>
</comment>
<dbReference type="PANTHER" id="PTHR38039">
    <property type="entry name" value="TOXIN YOEB"/>
    <property type="match status" value="1"/>
</dbReference>
<keyword evidence="4" id="KW-0255">Endonuclease</keyword>
<dbReference type="AlphaFoldDB" id="A0A951QST9"/>
<evidence type="ECO:0000256" key="7">
    <source>
        <dbReference type="ARBA" id="ARBA00050056"/>
    </source>
</evidence>
<evidence type="ECO:0000256" key="4">
    <source>
        <dbReference type="ARBA" id="ARBA00022759"/>
    </source>
</evidence>
<evidence type="ECO:0000313" key="9">
    <source>
        <dbReference type="Proteomes" id="UP000729701"/>
    </source>
</evidence>
<accession>A0A951QST9</accession>
<dbReference type="InterPro" id="IPR035093">
    <property type="entry name" value="RelE/ParE_toxin_dom_sf"/>
</dbReference>
<keyword evidence="3" id="KW-0540">Nuclease</keyword>
<reference evidence="8" key="2">
    <citation type="journal article" date="2022" name="Microbiol. Resour. Announc.">
        <title>Metagenome Sequencing to Explore Phylogenomics of Terrestrial Cyanobacteria.</title>
        <authorList>
            <person name="Ward R.D."/>
            <person name="Stajich J.E."/>
            <person name="Johansen J.R."/>
            <person name="Huntemann M."/>
            <person name="Clum A."/>
            <person name="Foster B."/>
            <person name="Foster B."/>
            <person name="Roux S."/>
            <person name="Palaniappan K."/>
            <person name="Varghese N."/>
            <person name="Mukherjee S."/>
            <person name="Reddy T.B.K."/>
            <person name="Daum C."/>
            <person name="Copeland A."/>
            <person name="Chen I.A."/>
            <person name="Ivanova N.N."/>
            <person name="Kyrpides N.C."/>
            <person name="Shapiro N."/>
            <person name="Eloe-Fadrosh E.A."/>
            <person name="Pietrasiak N."/>
        </authorList>
    </citation>
    <scope>NUCLEOTIDE SEQUENCE</scope>
    <source>
        <strain evidence="8">GSE-NOS-MK-12-04C</strain>
    </source>
</reference>
<dbReference type="GO" id="GO:0045892">
    <property type="term" value="P:negative regulation of DNA-templated transcription"/>
    <property type="evidence" value="ECO:0007669"/>
    <property type="project" value="TreeGrafter"/>
</dbReference>
<reference evidence="8" key="1">
    <citation type="submission" date="2021-05" db="EMBL/GenBank/DDBJ databases">
        <authorList>
            <person name="Pietrasiak N."/>
            <person name="Ward R."/>
            <person name="Stajich J.E."/>
            <person name="Kurbessoian T."/>
        </authorList>
    </citation>
    <scope>NUCLEOTIDE SEQUENCE</scope>
    <source>
        <strain evidence="8">GSE-NOS-MK-12-04C</strain>
    </source>
</reference>
<dbReference type="GO" id="GO:0006401">
    <property type="term" value="P:RNA catabolic process"/>
    <property type="evidence" value="ECO:0007669"/>
    <property type="project" value="InterPro"/>
</dbReference>
<dbReference type="EMBL" id="JAHHGZ010000055">
    <property type="protein sequence ID" value="MBW4671844.1"/>
    <property type="molecule type" value="Genomic_DNA"/>
</dbReference>
<evidence type="ECO:0000256" key="1">
    <source>
        <dbReference type="ARBA" id="ARBA00008172"/>
    </source>
</evidence>
<dbReference type="Proteomes" id="UP000729701">
    <property type="component" value="Unassembled WGS sequence"/>
</dbReference>
<keyword evidence="2" id="KW-1277">Toxin-antitoxin system</keyword>
<dbReference type="SUPFAM" id="SSF143011">
    <property type="entry name" value="RelE-like"/>
    <property type="match status" value="1"/>
</dbReference>
<gene>
    <name evidence="8" type="ORF">KME60_31575</name>
</gene>
<dbReference type="NCBIfam" id="TIGR02116">
    <property type="entry name" value="toxin_Txe_YoeB"/>
    <property type="match status" value="1"/>
</dbReference>
<name>A0A951QST9_9CYAN</name>
<protein>
    <recommendedName>
        <fullName evidence="7">Endoribonuclease YoeB</fullName>
    </recommendedName>
    <alternativeName>
        <fullName evidence="6">Putative mRNA interferase YoeB</fullName>
    </alternativeName>
</protein>
<proteinExistence type="inferred from homology"/>
<dbReference type="Gene3D" id="3.30.2310.20">
    <property type="entry name" value="RelE-like"/>
    <property type="match status" value="1"/>
</dbReference>
<dbReference type="Pfam" id="PF06769">
    <property type="entry name" value="YoeB_toxin"/>
    <property type="match status" value="1"/>
</dbReference>
<dbReference type="InterPro" id="IPR009614">
    <property type="entry name" value="YoeB_toxin"/>
</dbReference>
<evidence type="ECO:0000256" key="3">
    <source>
        <dbReference type="ARBA" id="ARBA00022722"/>
    </source>
</evidence>
<evidence type="ECO:0000256" key="2">
    <source>
        <dbReference type="ARBA" id="ARBA00022649"/>
    </source>
</evidence>
<evidence type="ECO:0000313" key="8">
    <source>
        <dbReference type="EMBL" id="MBW4671844.1"/>
    </source>
</evidence>
<sequence length="86" mass="10335">MKKVAFELEAFEQLGLWATQDKKVFKKILELIKDIQREPFSGIGKPEPLKYELQGYWSRRISDEHRLIYKVEEDLLTILSCKYHYD</sequence>
<evidence type="ECO:0000256" key="6">
    <source>
        <dbReference type="ARBA" id="ARBA00030388"/>
    </source>
</evidence>
<evidence type="ECO:0000256" key="5">
    <source>
        <dbReference type="ARBA" id="ARBA00022801"/>
    </source>
</evidence>
<dbReference type="GO" id="GO:0016787">
    <property type="term" value="F:hydrolase activity"/>
    <property type="evidence" value="ECO:0007669"/>
    <property type="project" value="UniProtKB-KW"/>
</dbReference>